<dbReference type="Gene3D" id="1.20.120.450">
    <property type="entry name" value="dinb family like domain"/>
    <property type="match status" value="1"/>
</dbReference>
<dbReference type="Pfam" id="PF12867">
    <property type="entry name" value="DinB_2"/>
    <property type="match status" value="1"/>
</dbReference>
<name>A0ABY7PUD3_9BACT</name>
<dbReference type="InterPro" id="IPR034660">
    <property type="entry name" value="DinB/YfiT-like"/>
</dbReference>
<dbReference type="Proteomes" id="UP001211872">
    <property type="component" value="Chromosome"/>
</dbReference>
<gene>
    <name evidence="2" type="ORF">O9Z63_09630</name>
</gene>
<dbReference type="InterPro" id="IPR024775">
    <property type="entry name" value="DinB-like"/>
</dbReference>
<dbReference type="EMBL" id="CP115396">
    <property type="protein sequence ID" value="WBO86505.1"/>
    <property type="molecule type" value="Genomic_DNA"/>
</dbReference>
<keyword evidence="3" id="KW-1185">Reference proteome</keyword>
<proteinExistence type="predicted"/>
<dbReference type="SUPFAM" id="SSF109854">
    <property type="entry name" value="DinB/YfiT-like putative metalloenzymes"/>
    <property type="match status" value="1"/>
</dbReference>
<dbReference type="RefSeq" id="WP_270129115.1">
    <property type="nucleotide sequence ID" value="NZ_CP115396.1"/>
</dbReference>
<protein>
    <submittedName>
        <fullName evidence="2">DinB family protein</fullName>
    </submittedName>
</protein>
<sequence length="155" mass="17733">MIQLETLLHQLEESIVRHETLNHAVSQASVGWHIEHTLLTLNGIQQVLAASDPARYRWRFSLRRLVFFTFKRIPRGRAKSPEVVLPKGPISAEKLTAHLARTRAMLPQLAALPADSYFHHPYFGNLRRDQSLQFLEIHTRHHVAIITDILAPTVA</sequence>
<organism evidence="2 3">
    <name type="scientific">Hymenobacter yonginensis</name>
    <dbReference type="NCBI Taxonomy" id="748197"/>
    <lineage>
        <taxon>Bacteria</taxon>
        <taxon>Pseudomonadati</taxon>
        <taxon>Bacteroidota</taxon>
        <taxon>Cytophagia</taxon>
        <taxon>Cytophagales</taxon>
        <taxon>Hymenobacteraceae</taxon>
        <taxon>Hymenobacter</taxon>
    </lineage>
</organism>
<reference evidence="2 3" key="1">
    <citation type="journal article" date="2011" name="Int. J. Syst. Evol. Microbiol.">
        <title>Hymenobacter yonginensis sp. nov., isolated from a mesotrophic artificial lake.</title>
        <authorList>
            <person name="Joung Y."/>
            <person name="Cho S.H."/>
            <person name="Kim H."/>
            <person name="Kim S.B."/>
            <person name="Joh K."/>
        </authorList>
    </citation>
    <scope>NUCLEOTIDE SEQUENCE [LARGE SCALE GENOMIC DNA]</scope>
    <source>
        <strain evidence="2 3">KCTC 22745</strain>
    </source>
</reference>
<evidence type="ECO:0000259" key="1">
    <source>
        <dbReference type="Pfam" id="PF12867"/>
    </source>
</evidence>
<accession>A0ABY7PUD3</accession>
<evidence type="ECO:0000313" key="2">
    <source>
        <dbReference type="EMBL" id="WBO86505.1"/>
    </source>
</evidence>
<evidence type="ECO:0000313" key="3">
    <source>
        <dbReference type="Proteomes" id="UP001211872"/>
    </source>
</evidence>
<feature type="domain" description="DinB-like" evidence="1">
    <location>
        <begin position="27"/>
        <end position="146"/>
    </location>
</feature>